<feature type="compositionally biased region" description="Low complexity" evidence="3">
    <location>
        <begin position="525"/>
        <end position="535"/>
    </location>
</feature>
<protein>
    <recommendedName>
        <fullName evidence="4">Zn(2)-C6 fungal-type domain-containing protein</fullName>
    </recommendedName>
</protein>
<dbReference type="PANTHER" id="PTHR37534:SF49">
    <property type="entry name" value="LYSINE BIOSYNTHESIS REGULATORY PROTEIN LYS14"/>
    <property type="match status" value="1"/>
</dbReference>
<dbReference type="SUPFAM" id="SSF57701">
    <property type="entry name" value="Zn2/Cys6 DNA-binding domain"/>
    <property type="match status" value="1"/>
</dbReference>
<feature type="region of interest" description="Disordered" evidence="3">
    <location>
        <begin position="515"/>
        <end position="535"/>
    </location>
</feature>
<dbReference type="AlphaFoldDB" id="A0A1L7WDG7"/>
<dbReference type="GO" id="GO:0045944">
    <property type="term" value="P:positive regulation of transcription by RNA polymerase II"/>
    <property type="evidence" value="ECO:0007669"/>
    <property type="project" value="TreeGrafter"/>
</dbReference>
<dbReference type="GO" id="GO:0008270">
    <property type="term" value="F:zinc ion binding"/>
    <property type="evidence" value="ECO:0007669"/>
    <property type="project" value="InterPro"/>
</dbReference>
<dbReference type="PROSITE" id="PS50048">
    <property type="entry name" value="ZN2_CY6_FUNGAL_2"/>
    <property type="match status" value="1"/>
</dbReference>
<comment type="subcellular location">
    <subcellularLocation>
        <location evidence="1">Nucleus</location>
    </subcellularLocation>
</comment>
<keyword evidence="6" id="KW-1185">Reference proteome</keyword>
<feature type="region of interest" description="Disordered" evidence="3">
    <location>
        <begin position="1"/>
        <end position="51"/>
    </location>
</feature>
<reference evidence="5 6" key="1">
    <citation type="submission" date="2016-03" db="EMBL/GenBank/DDBJ databases">
        <authorList>
            <person name="Ploux O."/>
        </authorList>
    </citation>
    <scope>NUCLEOTIDE SEQUENCE [LARGE SCALE GENOMIC DNA]</scope>
    <source>
        <strain evidence="5 6">UAMH 11012</strain>
    </source>
</reference>
<sequence>MQSRRPSASGGQQTRLPAIAPRYDGGPSLGTQAALGDVPSESRRNRLPPRSRSGCWTCRTRKVKCDEQRPACGQCVRLGHECDYNPRLSFRDDTPRIVERMQEVSIVGSSVWSSRTSNTETRRQDSEEDLLPPFQTLTTDEDREKKAEMHQPGTYHVITNPRSFASLPEYRDGGLSMIGGGQSLVHFGQDGSNETSGMSQNYLGDDEDPNTVILQSFDDTSRRGSINSFRLVTNAPSPIAYSGSLSRRPHSSHEVSTSRRSSTSQQNTSKLDIAPSGDRDAGLLEHYRRTLSQKIFKRERPDGDGDEDVFEIEAKTYPPLFHAIMALSELTLAHQRGVHTTDALEHYQQVIPALQIKVQSSEESYSDGAFFTHFILLLYEIAAALYGDLTTYWEHHSSQLLRIIRLRRQSNTVEPYEFIVWYVAFIDVYTLLSMGGTGLFTETLIKENLVPSPERCLPLITISLSQPLSSISTRSQAPSVFLPEEQAYFPSLIKLHQEVLLLAFRIGQQAREMRAEETQRRLGPSSSAASESAFSNTRRRRIQNLQNLIYQYDSTWNAQYPAAWPWYSGSKSLPPRVLFCIQLSYMLYRACVIYTHTSMFPSQLNDPMLDEQQIATRSREIIEAARMVLSEKSYEIRLVVFPLFMAGFATKDRGEKRMVLDLLLAVEQHESRGSTESIRNLLQKLYEKQRSATMEIGNANSVDWIEEIEKSGQRFII</sequence>
<accession>A0A1L7WDG7</accession>
<organism evidence="5 6">
    <name type="scientific">Phialocephala subalpina</name>
    <dbReference type="NCBI Taxonomy" id="576137"/>
    <lineage>
        <taxon>Eukaryota</taxon>
        <taxon>Fungi</taxon>
        <taxon>Dikarya</taxon>
        <taxon>Ascomycota</taxon>
        <taxon>Pezizomycotina</taxon>
        <taxon>Leotiomycetes</taxon>
        <taxon>Helotiales</taxon>
        <taxon>Mollisiaceae</taxon>
        <taxon>Phialocephala</taxon>
        <taxon>Phialocephala fortinii species complex</taxon>
    </lineage>
</organism>
<evidence type="ECO:0000256" key="1">
    <source>
        <dbReference type="ARBA" id="ARBA00004123"/>
    </source>
</evidence>
<dbReference type="InterPro" id="IPR001138">
    <property type="entry name" value="Zn2Cys6_DnaBD"/>
</dbReference>
<feature type="region of interest" description="Disordered" evidence="3">
    <location>
        <begin position="113"/>
        <end position="150"/>
    </location>
</feature>
<dbReference type="GO" id="GO:0000976">
    <property type="term" value="F:transcription cis-regulatory region binding"/>
    <property type="evidence" value="ECO:0007669"/>
    <property type="project" value="TreeGrafter"/>
</dbReference>
<gene>
    <name evidence="5" type="ORF">PAC_00706</name>
</gene>
<evidence type="ECO:0000256" key="2">
    <source>
        <dbReference type="ARBA" id="ARBA00023242"/>
    </source>
</evidence>
<dbReference type="STRING" id="576137.A0A1L7WDG7"/>
<dbReference type="CDD" id="cd00067">
    <property type="entry name" value="GAL4"/>
    <property type="match status" value="1"/>
</dbReference>
<keyword evidence="2" id="KW-0539">Nucleus</keyword>
<feature type="domain" description="Zn(2)-C6 fungal-type" evidence="4">
    <location>
        <begin position="54"/>
        <end position="84"/>
    </location>
</feature>
<dbReference type="OrthoDB" id="3598904at2759"/>
<feature type="region of interest" description="Disordered" evidence="3">
    <location>
        <begin position="238"/>
        <end position="279"/>
    </location>
</feature>
<dbReference type="EMBL" id="FJOG01000001">
    <property type="protein sequence ID" value="CZR50832.1"/>
    <property type="molecule type" value="Genomic_DNA"/>
</dbReference>
<dbReference type="PROSITE" id="PS00463">
    <property type="entry name" value="ZN2_CY6_FUNGAL_1"/>
    <property type="match status" value="1"/>
</dbReference>
<dbReference type="InterPro" id="IPR036864">
    <property type="entry name" value="Zn2-C6_fun-type_DNA-bd_sf"/>
</dbReference>
<feature type="compositionally biased region" description="Polar residues" evidence="3">
    <location>
        <begin position="1"/>
        <end position="15"/>
    </location>
</feature>
<dbReference type="SMART" id="SM00066">
    <property type="entry name" value="GAL4"/>
    <property type="match status" value="1"/>
</dbReference>
<evidence type="ECO:0000256" key="3">
    <source>
        <dbReference type="SAM" id="MobiDB-lite"/>
    </source>
</evidence>
<dbReference type="Pfam" id="PF11951">
    <property type="entry name" value="Fungal_trans_2"/>
    <property type="match status" value="1"/>
</dbReference>
<feature type="compositionally biased region" description="Low complexity" evidence="3">
    <location>
        <begin position="258"/>
        <end position="269"/>
    </location>
</feature>
<evidence type="ECO:0000313" key="6">
    <source>
        <dbReference type="Proteomes" id="UP000184330"/>
    </source>
</evidence>
<dbReference type="GO" id="GO:0000981">
    <property type="term" value="F:DNA-binding transcription factor activity, RNA polymerase II-specific"/>
    <property type="evidence" value="ECO:0007669"/>
    <property type="project" value="InterPro"/>
</dbReference>
<evidence type="ECO:0000259" key="4">
    <source>
        <dbReference type="PROSITE" id="PS50048"/>
    </source>
</evidence>
<dbReference type="InterPro" id="IPR021858">
    <property type="entry name" value="Fun_TF"/>
</dbReference>
<dbReference type="Pfam" id="PF00172">
    <property type="entry name" value="Zn_clus"/>
    <property type="match status" value="1"/>
</dbReference>
<evidence type="ECO:0000313" key="5">
    <source>
        <dbReference type="EMBL" id="CZR50832.1"/>
    </source>
</evidence>
<dbReference type="PANTHER" id="PTHR37534">
    <property type="entry name" value="TRANSCRIPTIONAL ACTIVATOR PROTEIN UGA3"/>
    <property type="match status" value="1"/>
</dbReference>
<proteinExistence type="predicted"/>
<dbReference type="Gene3D" id="4.10.240.10">
    <property type="entry name" value="Zn(2)-C6 fungal-type DNA-binding domain"/>
    <property type="match status" value="1"/>
</dbReference>
<name>A0A1L7WDG7_9HELO</name>
<dbReference type="GO" id="GO:0005634">
    <property type="term" value="C:nucleus"/>
    <property type="evidence" value="ECO:0007669"/>
    <property type="project" value="UniProtKB-SubCell"/>
</dbReference>
<dbReference type="Proteomes" id="UP000184330">
    <property type="component" value="Unassembled WGS sequence"/>
</dbReference>
<feature type="compositionally biased region" description="Basic and acidic residues" evidence="3">
    <location>
        <begin position="140"/>
        <end position="149"/>
    </location>
</feature>